<keyword evidence="16" id="KW-1185">Reference proteome</keyword>
<protein>
    <recommendedName>
        <fullName evidence="10">Thiamine pyrimidine synthase</fullName>
    </recommendedName>
</protein>
<dbReference type="PANTHER" id="PTHR31528">
    <property type="entry name" value="4-AMINO-5-HYDROXYMETHYL-2-METHYLPYRIMIDINE PHOSPHATE SYNTHASE THI11-RELATED"/>
    <property type="match status" value="1"/>
</dbReference>
<evidence type="ECO:0000256" key="10">
    <source>
        <dbReference type="ARBA" id="ARBA00033171"/>
    </source>
</evidence>
<feature type="chain" id="PRO_5039038786" description="Thiamine pyrimidine synthase" evidence="13">
    <location>
        <begin position="26"/>
        <end position="385"/>
    </location>
</feature>
<evidence type="ECO:0000256" key="2">
    <source>
        <dbReference type="ARBA" id="ARBA00004948"/>
    </source>
</evidence>
<comment type="caution">
    <text evidence="15">The sequence shown here is derived from an EMBL/GenBank/DDBJ whole genome shotgun (WGS) entry which is preliminary data.</text>
</comment>
<comment type="subunit">
    <text evidence="4">Homodimer.</text>
</comment>
<feature type="signal peptide" evidence="13">
    <location>
        <begin position="1"/>
        <end position="25"/>
    </location>
</feature>
<dbReference type="InterPro" id="IPR015168">
    <property type="entry name" value="SsuA/THI5"/>
</dbReference>
<dbReference type="Pfam" id="PF09084">
    <property type="entry name" value="NMT1"/>
    <property type="match status" value="1"/>
</dbReference>
<evidence type="ECO:0000256" key="9">
    <source>
        <dbReference type="ARBA" id="ARBA00023004"/>
    </source>
</evidence>
<keyword evidence="7" id="KW-0663">Pyridoxal phosphate</keyword>
<evidence type="ECO:0000256" key="13">
    <source>
        <dbReference type="SAM" id="SignalP"/>
    </source>
</evidence>
<keyword evidence="13" id="KW-0732">Signal</keyword>
<keyword evidence="6" id="KW-0479">Metal-binding</keyword>
<dbReference type="Proteomes" id="UP000256869">
    <property type="component" value="Unassembled WGS sequence"/>
</dbReference>
<comment type="similarity">
    <text evidence="3">Belongs to the NMT1/THI5 family.</text>
</comment>
<accession>A0A3D9I1Q5</accession>
<dbReference type="EMBL" id="QRDY01000017">
    <property type="protein sequence ID" value="RED55539.1"/>
    <property type="molecule type" value="Genomic_DNA"/>
</dbReference>
<evidence type="ECO:0000259" key="14">
    <source>
        <dbReference type="Pfam" id="PF09084"/>
    </source>
</evidence>
<dbReference type="PROSITE" id="PS51257">
    <property type="entry name" value="PROKAR_LIPOPROTEIN"/>
    <property type="match status" value="1"/>
</dbReference>
<comment type="catalytic activity">
    <reaction evidence="11">
        <text>N(6)-(pyridoxal phosphate)-L-lysyl-[4-amino-5-hydroxymethyl-2-methylpyrimidine phosphate synthase] + L-histidyl-[4-amino-5-hydroxymethyl-2-methylpyrimidine phosphate synthase] + 2 Fe(3+) + 4 H2O = L-lysyl-[4-amino-5-hydroxymethyl-2-methylpyrimidine phosphate synthase] + (2S)-2-amino-5-hydroxy-4-oxopentanoyl-[4-amino-5-hydroxymethyl-2-methylpyrimidine phosphate synthase] + 4-amino-2-methyl-5-(phosphooxymethyl)pyrimidine + 3-oxopropanoate + 2 Fe(2+) + 2 H(+)</text>
        <dbReference type="Rhea" id="RHEA:65756"/>
        <dbReference type="Rhea" id="RHEA-COMP:16892"/>
        <dbReference type="Rhea" id="RHEA-COMP:16893"/>
        <dbReference type="Rhea" id="RHEA-COMP:16894"/>
        <dbReference type="Rhea" id="RHEA-COMP:16895"/>
        <dbReference type="ChEBI" id="CHEBI:15377"/>
        <dbReference type="ChEBI" id="CHEBI:15378"/>
        <dbReference type="ChEBI" id="CHEBI:29033"/>
        <dbReference type="ChEBI" id="CHEBI:29034"/>
        <dbReference type="ChEBI" id="CHEBI:29969"/>
        <dbReference type="ChEBI" id="CHEBI:29979"/>
        <dbReference type="ChEBI" id="CHEBI:33190"/>
        <dbReference type="ChEBI" id="CHEBI:58354"/>
        <dbReference type="ChEBI" id="CHEBI:143915"/>
        <dbReference type="ChEBI" id="CHEBI:157692"/>
    </reaction>
    <physiologicalReaction direction="left-to-right" evidence="11">
        <dbReference type="Rhea" id="RHEA:65757"/>
    </physiologicalReaction>
</comment>
<evidence type="ECO:0000256" key="3">
    <source>
        <dbReference type="ARBA" id="ARBA00009406"/>
    </source>
</evidence>
<keyword evidence="5" id="KW-0808">Transferase</keyword>
<evidence type="ECO:0000313" key="16">
    <source>
        <dbReference type="Proteomes" id="UP000256869"/>
    </source>
</evidence>
<dbReference type="OrthoDB" id="9815602at2"/>
<evidence type="ECO:0000256" key="1">
    <source>
        <dbReference type="ARBA" id="ARBA00003469"/>
    </source>
</evidence>
<evidence type="ECO:0000256" key="8">
    <source>
        <dbReference type="ARBA" id="ARBA00022977"/>
    </source>
</evidence>
<evidence type="ECO:0000256" key="7">
    <source>
        <dbReference type="ARBA" id="ARBA00022898"/>
    </source>
</evidence>
<evidence type="ECO:0000256" key="11">
    <source>
        <dbReference type="ARBA" id="ARBA00048179"/>
    </source>
</evidence>
<dbReference type="PANTHER" id="PTHR31528:SF1">
    <property type="entry name" value="4-AMINO-5-HYDROXYMETHYL-2-METHYLPYRIMIDINE PHOSPHATE SYNTHASE THI11-RELATED"/>
    <property type="match status" value="1"/>
</dbReference>
<dbReference type="SUPFAM" id="SSF53850">
    <property type="entry name" value="Periplasmic binding protein-like II"/>
    <property type="match status" value="1"/>
</dbReference>
<comment type="pathway">
    <text evidence="2">Cofactor biosynthesis; thiamine diphosphate biosynthesis.</text>
</comment>
<feature type="domain" description="SsuA/THI5-like" evidence="14">
    <location>
        <begin position="96"/>
        <end position="298"/>
    </location>
</feature>
<keyword evidence="8" id="KW-0784">Thiamine biosynthesis</keyword>
<comment type="function">
    <text evidence="1">Responsible for the formation of the pyrimidine heterocycle in the thiamine biosynthesis pathway. Catalyzes the formation of hydroxymethylpyrimidine phosphate (HMP-P) from histidine and pyridoxal phosphate (PLP). The protein uses PLP and the active site histidine to form HMP-P, generating an inactive enzyme. The enzyme can only undergo a single turnover, which suggests it is a suicide enzyme.</text>
</comment>
<sequence>MLTKRRRKHAVLASMLTLVLILVTACGNNNSNSSPSSTPSASASESPAAASSGGASEAPPAGIDWAARKAANQAAGTIRYTTGYYFAASSPDVQTVMADELGYFEQLGLDVDIQPGLDSQGMKFLAAGQAQFSSAGNPSLVITSVESGAEIKGVASFGSVGVNALMVLDDSDIHSPKDLVGKTLGYKGAIPSYVISMLNSEGVTRDQIKAVSVGYDPRILDGKQLDALTVYKTNEPYIMEKAGVKVRLIDPGEFDGETSFGVVAVNSKFATDNPTAVEDFLRALSKAHEYVLQHPEEALKVMESRSQSGYDLEAETNRWAVESKLVQDNLPEGHGVAWQTDEQWQREVDMLVKAEVIKAPIALDKVMDNSYIDSIYEGTNLIWPE</sequence>
<keyword evidence="9" id="KW-0408">Iron</keyword>
<dbReference type="GO" id="GO:0009228">
    <property type="term" value="P:thiamine biosynthetic process"/>
    <property type="evidence" value="ECO:0007669"/>
    <property type="project" value="UniProtKB-KW"/>
</dbReference>
<proteinExistence type="inferred from homology"/>
<evidence type="ECO:0000256" key="4">
    <source>
        <dbReference type="ARBA" id="ARBA00011738"/>
    </source>
</evidence>
<dbReference type="Gene3D" id="3.40.190.10">
    <property type="entry name" value="Periplasmic binding protein-like II"/>
    <property type="match status" value="2"/>
</dbReference>
<evidence type="ECO:0000256" key="6">
    <source>
        <dbReference type="ARBA" id="ARBA00022723"/>
    </source>
</evidence>
<name>A0A3D9I1Q5_9BACL</name>
<evidence type="ECO:0000256" key="12">
    <source>
        <dbReference type="SAM" id="MobiDB-lite"/>
    </source>
</evidence>
<dbReference type="GO" id="GO:0016740">
    <property type="term" value="F:transferase activity"/>
    <property type="evidence" value="ECO:0007669"/>
    <property type="project" value="UniProtKB-KW"/>
</dbReference>
<gene>
    <name evidence="15" type="ORF">DFP95_11773</name>
</gene>
<evidence type="ECO:0000256" key="5">
    <source>
        <dbReference type="ARBA" id="ARBA00022679"/>
    </source>
</evidence>
<dbReference type="AlphaFoldDB" id="A0A3D9I1Q5"/>
<evidence type="ECO:0000313" key="15">
    <source>
        <dbReference type="EMBL" id="RED55539.1"/>
    </source>
</evidence>
<feature type="region of interest" description="Disordered" evidence="12">
    <location>
        <begin position="31"/>
        <end position="57"/>
    </location>
</feature>
<organism evidence="15 16">
    <name type="scientific">Cohnella lupini</name>
    <dbReference type="NCBI Taxonomy" id="1294267"/>
    <lineage>
        <taxon>Bacteria</taxon>
        <taxon>Bacillati</taxon>
        <taxon>Bacillota</taxon>
        <taxon>Bacilli</taxon>
        <taxon>Bacillales</taxon>
        <taxon>Paenibacillaceae</taxon>
        <taxon>Cohnella</taxon>
    </lineage>
</organism>
<dbReference type="InterPro" id="IPR027939">
    <property type="entry name" value="NMT1/THI5"/>
</dbReference>
<dbReference type="RefSeq" id="WP_115994810.1">
    <property type="nucleotide sequence ID" value="NZ_QRDY01000017.1"/>
</dbReference>
<dbReference type="GO" id="GO:0046872">
    <property type="term" value="F:metal ion binding"/>
    <property type="evidence" value="ECO:0007669"/>
    <property type="project" value="UniProtKB-KW"/>
</dbReference>
<reference evidence="15 16" key="1">
    <citation type="submission" date="2018-07" db="EMBL/GenBank/DDBJ databases">
        <title>Genomic Encyclopedia of Type Strains, Phase III (KMG-III): the genomes of soil and plant-associated and newly described type strains.</title>
        <authorList>
            <person name="Whitman W."/>
        </authorList>
    </citation>
    <scope>NUCLEOTIDE SEQUENCE [LARGE SCALE GENOMIC DNA]</scope>
    <source>
        <strain evidence="15 16">CECT 8236</strain>
    </source>
</reference>